<dbReference type="Proteomes" id="UP001196980">
    <property type="component" value="Unassembled WGS sequence"/>
</dbReference>
<feature type="non-terminal residue" evidence="2">
    <location>
        <position position="71"/>
    </location>
</feature>
<keyword evidence="3" id="KW-1185">Reference proteome</keyword>
<feature type="compositionally biased region" description="Polar residues" evidence="1">
    <location>
        <begin position="48"/>
        <end position="58"/>
    </location>
</feature>
<feature type="region of interest" description="Disordered" evidence="1">
    <location>
        <begin position="13"/>
        <end position="71"/>
    </location>
</feature>
<accession>A0ABS6S2Y2</accession>
<gene>
    <name evidence="2" type="ORF">HWQ67_16600</name>
</gene>
<comment type="caution">
    <text evidence="2">The sequence shown here is derived from an EMBL/GenBank/DDBJ whole genome shotgun (WGS) entry which is preliminary data.</text>
</comment>
<evidence type="ECO:0000313" key="3">
    <source>
        <dbReference type="Proteomes" id="UP001196980"/>
    </source>
</evidence>
<dbReference type="EMBL" id="JABXWD010000483">
    <property type="protein sequence ID" value="MBV6343201.1"/>
    <property type="molecule type" value="Genomic_DNA"/>
</dbReference>
<organism evidence="2 3">
    <name type="scientific">Candidatus Magnetobacterium casense</name>
    <dbReference type="NCBI Taxonomy" id="1455061"/>
    <lineage>
        <taxon>Bacteria</taxon>
        <taxon>Pseudomonadati</taxon>
        <taxon>Nitrospirota</taxon>
        <taxon>Thermodesulfovibrionia</taxon>
        <taxon>Thermodesulfovibrionales</taxon>
        <taxon>Candidatus Magnetobacteriaceae</taxon>
        <taxon>Candidatus Magnetobacterium</taxon>
    </lineage>
</organism>
<reference evidence="2 3" key="1">
    <citation type="journal article" date="2020" name="J Geophys Res Biogeosci">
        <title>Magnetotaxis as an Adaptation to Enable Bacterial Shuttling of Microbial Sulfur and Sulfur Cycling Across Aquatic Oxic#Anoxic Interfaces.</title>
        <authorList>
            <person name="Li J."/>
            <person name="Liu P."/>
            <person name="Wang J."/>
            <person name="Roberts A.P."/>
            <person name="Pan Y."/>
        </authorList>
    </citation>
    <scope>NUCLEOTIDE SEQUENCE [LARGE SCALE GENOMIC DNA]</scope>
    <source>
        <strain evidence="2 3">MYR-1_YQ</strain>
    </source>
</reference>
<dbReference type="RefSeq" id="WP_218253804.1">
    <property type="nucleotide sequence ID" value="NZ_JABXWD010000483.1"/>
</dbReference>
<evidence type="ECO:0000313" key="2">
    <source>
        <dbReference type="EMBL" id="MBV6343201.1"/>
    </source>
</evidence>
<protein>
    <submittedName>
        <fullName evidence="2">Uncharacterized protein</fullName>
    </submittedName>
</protein>
<proteinExistence type="predicted"/>
<evidence type="ECO:0000256" key="1">
    <source>
        <dbReference type="SAM" id="MobiDB-lite"/>
    </source>
</evidence>
<sequence>MTGIMHYKIMPIDNTRTPGINQHRRRRKQGLTHNRTGNPIIKRHVRRSNTNPDSTDICTSFLPRQRATINS</sequence>
<name>A0ABS6S2Y2_9BACT</name>